<dbReference type="PANTHER" id="PTHR37955">
    <property type="entry name" value="TELLURITE RESISTANCE PROTEIN TEHA"/>
    <property type="match status" value="1"/>
</dbReference>
<evidence type="ECO:0000256" key="2">
    <source>
        <dbReference type="ARBA" id="ARBA00022692"/>
    </source>
</evidence>
<comment type="subcellular location">
    <subcellularLocation>
        <location evidence="1">Membrane</location>
        <topology evidence="1">Multi-pass membrane protein</topology>
    </subcellularLocation>
</comment>
<name>A0A0W8FUD9_9ZZZZ</name>
<feature type="transmembrane region" description="Helical" evidence="5">
    <location>
        <begin position="255"/>
        <end position="274"/>
    </location>
</feature>
<feature type="transmembrane region" description="Helical" evidence="5">
    <location>
        <begin position="79"/>
        <end position="100"/>
    </location>
</feature>
<evidence type="ECO:0000313" key="6">
    <source>
        <dbReference type="EMBL" id="KUG24377.1"/>
    </source>
</evidence>
<keyword evidence="4 5" id="KW-0472">Membrane</keyword>
<sequence length="316" mass="36031">MSERLRNFPISFFAVVMGLAGAAIAWQRTESLWGWNTFTGSVLFWLSGLTYLLIFIIYLTKSFLHGSEVKKEFKNITKLAFFPTITISLLLLSIASMTLYPSFSQALWVLGTIGHFFFSVTVISIWIRHPSLEINHISPAWFIPVVGNILVPIAGVTYAPVEVSWFFFSIGLIFWIALFTILLYRLIFHNPLPERLLPTLFIMIAPPAVGFIAYVKLTGTVDSMGRLLYYVALFVFILMIPQLRMLSRIKYYLSWWAYTFPIAALTIATILIYHHINFAFFQYLALSLLILLSGIVILLTVMTVTAVKNKKICIED</sequence>
<evidence type="ECO:0000256" key="4">
    <source>
        <dbReference type="ARBA" id="ARBA00023136"/>
    </source>
</evidence>
<feature type="transmembrane region" description="Helical" evidence="5">
    <location>
        <begin position="106"/>
        <end position="127"/>
    </location>
</feature>
<dbReference type="CDD" id="cd09323">
    <property type="entry name" value="TDT_SLAC1_like"/>
    <property type="match status" value="1"/>
</dbReference>
<dbReference type="InterPro" id="IPR038665">
    <property type="entry name" value="Voltage-dep_anion_channel_sf"/>
</dbReference>
<dbReference type="AlphaFoldDB" id="A0A0W8FUD9"/>
<evidence type="ECO:0000256" key="5">
    <source>
        <dbReference type="SAM" id="Phobius"/>
    </source>
</evidence>
<protein>
    <submittedName>
        <fullName evidence="6">C4-dicarboxylate transporter/malic acid transport protein</fullName>
    </submittedName>
</protein>
<gene>
    <name evidence="6" type="ORF">ASZ90_005842</name>
</gene>
<dbReference type="InterPro" id="IPR052951">
    <property type="entry name" value="Tellurite_res_ion_channel"/>
</dbReference>
<accession>A0A0W8FUD9</accession>
<dbReference type="Gene3D" id="1.50.10.150">
    <property type="entry name" value="Voltage-dependent anion channel"/>
    <property type="match status" value="1"/>
</dbReference>
<feature type="transmembrane region" description="Helical" evidence="5">
    <location>
        <begin position="38"/>
        <end position="59"/>
    </location>
</feature>
<dbReference type="GO" id="GO:0046583">
    <property type="term" value="F:monoatomic cation efflux transmembrane transporter activity"/>
    <property type="evidence" value="ECO:0007669"/>
    <property type="project" value="TreeGrafter"/>
</dbReference>
<evidence type="ECO:0000256" key="1">
    <source>
        <dbReference type="ARBA" id="ARBA00004141"/>
    </source>
</evidence>
<keyword evidence="3 5" id="KW-1133">Transmembrane helix</keyword>
<feature type="transmembrane region" description="Helical" evidence="5">
    <location>
        <begin position="227"/>
        <end position="243"/>
    </location>
</feature>
<dbReference type="GO" id="GO:0005886">
    <property type="term" value="C:plasma membrane"/>
    <property type="evidence" value="ECO:0007669"/>
    <property type="project" value="TreeGrafter"/>
</dbReference>
<feature type="transmembrane region" description="Helical" evidence="5">
    <location>
        <begin position="196"/>
        <end position="215"/>
    </location>
</feature>
<evidence type="ECO:0000256" key="3">
    <source>
        <dbReference type="ARBA" id="ARBA00022989"/>
    </source>
</evidence>
<dbReference type="EMBL" id="LNQE01000850">
    <property type="protein sequence ID" value="KUG24377.1"/>
    <property type="molecule type" value="Genomic_DNA"/>
</dbReference>
<proteinExistence type="predicted"/>
<dbReference type="PANTHER" id="PTHR37955:SF1">
    <property type="entry name" value="DEP DOMAIN-CONTAINING PROTEIN"/>
    <property type="match status" value="1"/>
</dbReference>
<reference evidence="6" key="1">
    <citation type="journal article" date="2015" name="Proc. Natl. Acad. Sci. U.S.A.">
        <title>Networks of energetic and metabolic interactions define dynamics in microbial communities.</title>
        <authorList>
            <person name="Embree M."/>
            <person name="Liu J.K."/>
            <person name="Al-Bassam M.M."/>
            <person name="Zengler K."/>
        </authorList>
    </citation>
    <scope>NUCLEOTIDE SEQUENCE</scope>
</reference>
<feature type="transmembrane region" description="Helical" evidence="5">
    <location>
        <begin position="139"/>
        <end position="159"/>
    </location>
</feature>
<dbReference type="InterPro" id="IPR004695">
    <property type="entry name" value="SLAC1/Mae1/Ssu1/TehA"/>
</dbReference>
<keyword evidence="2 5" id="KW-0812">Transmembrane</keyword>
<feature type="transmembrane region" description="Helical" evidence="5">
    <location>
        <begin position="280"/>
        <end position="301"/>
    </location>
</feature>
<feature type="transmembrane region" description="Helical" evidence="5">
    <location>
        <begin position="165"/>
        <end position="184"/>
    </location>
</feature>
<organism evidence="6">
    <name type="scientific">hydrocarbon metagenome</name>
    <dbReference type="NCBI Taxonomy" id="938273"/>
    <lineage>
        <taxon>unclassified sequences</taxon>
        <taxon>metagenomes</taxon>
        <taxon>ecological metagenomes</taxon>
    </lineage>
</organism>
<feature type="transmembrane region" description="Helical" evidence="5">
    <location>
        <begin position="7"/>
        <end position="26"/>
    </location>
</feature>
<comment type="caution">
    <text evidence="6">The sequence shown here is derived from an EMBL/GenBank/DDBJ whole genome shotgun (WGS) entry which is preliminary data.</text>
</comment>
<dbReference type="Pfam" id="PF03595">
    <property type="entry name" value="SLAC1"/>
    <property type="match status" value="1"/>
</dbReference>